<name>A0A175Y1R5_9SPHN</name>
<dbReference type="SMR" id="A0A175Y1R5"/>
<organism evidence="1 2">
    <name type="scientific">Sphingomonas melonis TY</name>
    <dbReference type="NCBI Taxonomy" id="621456"/>
    <lineage>
        <taxon>Bacteria</taxon>
        <taxon>Pseudomonadati</taxon>
        <taxon>Pseudomonadota</taxon>
        <taxon>Alphaproteobacteria</taxon>
        <taxon>Sphingomonadales</taxon>
        <taxon>Sphingomonadaceae</taxon>
        <taxon>Sphingomonas</taxon>
    </lineage>
</organism>
<proteinExistence type="predicted"/>
<reference evidence="1" key="1">
    <citation type="submission" date="2016-03" db="EMBL/GenBank/DDBJ databases">
        <title>Sphingomonas melonis TY, whole genome shotgun sequencing.</title>
        <authorList>
            <person name="Wang H."/>
            <person name="Zhu P."/>
        </authorList>
    </citation>
    <scope>NUCLEOTIDE SEQUENCE [LARGE SCALE GENOMIC DNA]</scope>
    <source>
        <strain evidence="1">TY</strain>
    </source>
</reference>
<evidence type="ECO:0000313" key="2">
    <source>
        <dbReference type="Proteomes" id="UP000078460"/>
    </source>
</evidence>
<dbReference type="InterPro" id="IPR045864">
    <property type="entry name" value="aa-tRNA-synth_II/BPL/LPL"/>
</dbReference>
<keyword evidence="2" id="KW-1185">Reference proteome</keyword>
<dbReference type="Proteomes" id="UP000078460">
    <property type="component" value="Unassembled WGS sequence"/>
</dbReference>
<dbReference type="EMBL" id="LQCK02000056">
    <property type="protein sequence ID" value="KZB93910.1"/>
    <property type="molecule type" value="Genomic_DNA"/>
</dbReference>
<dbReference type="CDD" id="cd00670">
    <property type="entry name" value="Gly_His_Pro_Ser_Thr_tRS_core"/>
    <property type="match status" value="1"/>
</dbReference>
<dbReference type="KEGG" id="smy:BJP26_18945"/>
<dbReference type="GeneID" id="93799126"/>
<protein>
    <recommendedName>
        <fullName evidence="3">Aminoacyl-transfer RNA synthetases class-II family profile domain-containing protein</fullName>
    </recommendedName>
</protein>
<accession>A0A175Y1R5</accession>
<dbReference type="STRING" id="621456.BJP26_18945"/>
<sequence length="303" mass="33898">MDMPTSFRTRLIEAGLVFPTGIDGLWGRSGTFEAVFDGLERAITAAGLKDKPEVMRFPPAMAQKTFEKSGYMKNFPHFAGTVHCFCGDDRAHHKLMGQMERGEDWMGNQQPADLVLTPAACYAVYPIVAERGVLREDGHLVDVASYCFRHEPSLEPTRLQLFRMREYVRIGTPEQVLAFRADWMERGQDFVRTLELPFEVDVANDPFFGRAGKLLADNQRMQNLKFELLVPVNDGAGPTACLSFNYHMTYFGDTWNIRTPDGAPAQTACCAFGMERLVLALLRHHGFDLAAWPAGVRATLGLG</sequence>
<dbReference type="OrthoDB" id="583154at2"/>
<evidence type="ECO:0000313" key="1">
    <source>
        <dbReference type="EMBL" id="KZB93910.1"/>
    </source>
</evidence>
<dbReference type="NCBIfam" id="NF005479">
    <property type="entry name" value="PRK07080.1"/>
    <property type="match status" value="1"/>
</dbReference>
<comment type="caution">
    <text evidence="1">The sequence shown here is derived from an EMBL/GenBank/DDBJ whole genome shotgun (WGS) entry which is preliminary data.</text>
</comment>
<dbReference type="RefSeq" id="WP_017978437.1">
    <property type="nucleotide sequence ID" value="NZ_CP017578.1"/>
</dbReference>
<dbReference type="Gene3D" id="3.30.930.10">
    <property type="entry name" value="Bira Bifunctional Protein, Domain 2"/>
    <property type="match status" value="1"/>
</dbReference>
<dbReference type="SUPFAM" id="SSF55681">
    <property type="entry name" value="Class II aaRS and biotin synthetases"/>
    <property type="match status" value="1"/>
</dbReference>
<evidence type="ECO:0008006" key="3">
    <source>
        <dbReference type="Google" id="ProtNLM"/>
    </source>
</evidence>
<gene>
    <name evidence="1" type="ORF">AVM11_09655</name>
</gene>
<dbReference type="AlphaFoldDB" id="A0A175Y1R5"/>